<keyword evidence="2 4" id="KW-0378">Hydrolase</keyword>
<proteinExistence type="inferred from homology"/>
<dbReference type="InterPro" id="IPR020476">
    <property type="entry name" value="Nudix_hydrolase"/>
</dbReference>
<dbReference type="CDD" id="cd03424">
    <property type="entry name" value="NUDIX_ADPRase_Nudt5_UGPPase_Nudt14"/>
    <property type="match status" value="1"/>
</dbReference>
<comment type="cofactor">
    <cofactor evidence="1">
        <name>Mg(2+)</name>
        <dbReference type="ChEBI" id="CHEBI:18420"/>
    </cofactor>
</comment>
<dbReference type="InterPro" id="IPR000086">
    <property type="entry name" value="NUDIX_hydrolase_dom"/>
</dbReference>
<sequence>MPLPPNAKKVFTGEIFDVYQWEQELYDGSTATFEMLKRPGTVDVIAEKNGEFVILHQDQPTKENFYSLPGGRQDPGETAEQAAKRELMEETGLISDNWELYKEWQPYNKVDWTISYFIAKNCAQTDAANHDAGEKIRVEWHDFDGFIERVLGERYCGHEFVEDVLRMKLEPKKLEAFKNKLLTT</sequence>
<evidence type="ECO:0000256" key="2">
    <source>
        <dbReference type="ARBA" id="ARBA00022801"/>
    </source>
</evidence>
<accession>A0A2H0TQ20</accession>
<dbReference type="Pfam" id="PF00293">
    <property type="entry name" value="NUDIX"/>
    <property type="match status" value="1"/>
</dbReference>
<dbReference type="PROSITE" id="PS51462">
    <property type="entry name" value="NUDIX"/>
    <property type="match status" value="1"/>
</dbReference>
<feature type="domain" description="Nudix hydrolase" evidence="5">
    <location>
        <begin position="36"/>
        <end position="169"/>
    </location>
</feature>
<evidence type="ECO:0000256" key="1">
    <source>
        <dbReference type="ARBA" id="ARBA00001946"/>
    </source>
</evidence>
<comment type="similarity">
    <text evidence="4">Belongs to the Nudix hydrolase family.</text>
</comment>
<reference evidence="7" key="1">
    <citation type="submission" date="2017-09" db="EMBL/GenBank/DDBJ databases">
        <title>Depth-based differentiation of microbial function through sediment-hosted aquifers and enrichment of novel symbionts in the deep terrestrial subsurface.</title>
        <authorList>
            <person name="Probst A.J."/>
            <person name="Ladd B."/>
            <person name="Jarett J.K."/>
            <person name="Geller-Mcgrath D.E."/>
            <person name="Sieber C.M.K."/>
            <person name="Emerson J.B."/>
            <person name="Anantharaman K."/>
            <person name="Thomas B.C."/>
            <person name="Malmstrom R."/>
            <person name="Stieglmeier M."/>
            <person name="Klingl A."/>
            <person name="Woyke T."/>
            <person name="Ryan C.M."/>
            <person name="Banfield J.F."/>
        </authorList>
    </citation>
    <scope>NUCLEOTIDE SEQUENCE [LARGE SCALE GENOMIC DNA]</scope>
</reference>
<gene>
    <name evidence="6" type="ORF">COU35_03130</name>
</gene>
<dbReference type="AlphaFoldDB" id="A0A2H0TQ20"/>
<evidence type="ECO:0000256" key="4">
    <source>
        <dbReference type="RuleBase" id="RU003476"/>
    </source>
</evidence>
<dbReference type="InterPro" id="IPR015797">
    <property type="entry name" value="NUDIX_hydrolase-like_dom_sf"/>
</dbReference>
<dbReference type="Proteomes" id="UP000230154">
    <property type="component" value="Unassembled WGS sequence"/>
</dbReference>
<evidence type="ECO:0000313" key="7">
    <source>
        <dbReference type="Proteomes" id="UP000230154"/>
    </source>
</evidence>
<dbReference type="PANTHER" id="PTHR43046:SF12">
    <property type="entry name" value="GDP-MANNOSE MANNOSYL HYDROLASE"/>
    <property type="match status" value="1"/>
</dbReference>
<dbReference type="SUPFAM" id="SSF55811">
    <property type="entry name" value="Nudix"/>
    <property type="match status" value="1"/>
</dbReference>
<evidence type="ECO:0000256" key="3">
    <source>
        <dbReference type="ARBA" id="ARBA00022842"/>
    </source>
</evidence>
<organism evidence="6 7">
    <name type="scientific">Candidatus Magasanikbacteria bacterium CG10_big_fil_rev_8_21_14_0_10_47_10</name>
    <dbReference type="NCBI Taxonomy" id="1974652"/>
    <lineage>
        <taxon>Bacteria</taxon>
        <taxon>Candidatus Magasanikiibacteriota</taxon>
    </lineage>
</organism>
<dbReference type="Gene3D" id="3.90.79.10">
    <property type="entry name" value="Nucleoside Triphosphate Pyrophosphohydrolase"/>
    <property type="match status" value="1"/>
</dbReference>
<dbReference type="EMBL" id="PFCB01000023">
    <property type="protein sequence ID" value="PIR74260.1"/>
    <property type="molecule type" value="Genomic_DNA"/>
</dbReference>
<evidence type="ECO:0000259" key="5">
    <source>
        <dbReference type="PROSITE" id="PS51462"/>
    </source>
</evidence>
<dbReference type="PANTHER" id="PTHR43046">
    <property type="entry name" value="GDP-MANNOSE MANNOSYL HYDROLASE"/>
    <property type="match status" value="1"/>
</dbReference>
<dbReference type="PROSITE" id="PS00893">
    <property type="entry name" value="NUDIX_BOX"/>
    <property type="match status" value="1"/>
</dbReference>
<dbReference type="PRINTS" id="PR00502">
    <property type="entry name" value="NUDIXFAMILY"/>
</dbReference>
<keyword evidence="3" id="KW-0460">Magnesium</keyword>
<comment type="caution">
    <text evidence="6">The sequence shown here is derived from an EMBL/GenBank/DDBJ whole genome shotgun (WGS) entry which is preliminary data.</text>
</comment>
<protein>
    <recommendedName>
        <fullName evidence="5">Nudix hydrolase domain-containing protein</fullName>
    </recommendedName>
</protein>
<name>A0A2H0TQ20_9BACT</name>
<dbReference type="InterPro" id="IPR020084">
    <property type="entry name" value="NUDIX_hydrolase_CS"/>
</dbReference>
<dbReference type="GO" id="GO:0016787">
    <property type="term" value="F:hydrolase activity"/>
    <property type="evidence" value="ECO:0007669"/>
    <property type="project" value="UniProtKB-KW"/>
</dbReference>
<evidence type="ECO:0000313" key="6">
    <source>
        <dbReference type="EMBL" id="PIR74260.1"/>
    </source>
</evidence>